<dbReference type="InterPro" id="IPR008974">
    <property type="entry name" value="TRAF-like"/>
</dbReference>
<dbReference type="Pfam" id="PF21362">
    <property type="entry name" value="Sina_RING"/>
    <property type="match status" value="1"/>
</dbReference>
<dbReference type="InterPro" id="IPR018121">
    <property type="entry name" value="7-in-absentia-prot_TRAF-dom"/>
</dbReference>
<dbReference type="GO" id="GO:0061630">
    <property type="term" value="F:ubiquitin protein ligase activity"/>
    <property type="evidence" value="ECO:0000318"/>
    <property type="project" value="GO_Central"/>
</dbReference>
<accession>A0A1Y1HPW3</accession>
<dbReference type="FunFam" id="2.60.210.10:FF:000004">
    <property type="entry name" value="E3 ubiquitin-protein ligase SINAT5-like"/>
    <property type="match status" value="1"/>
</dbReference>
<dbReference type="PANTHER" id="PTHR10315">
    <property type="entry name" value="E3 UBIQUITIN PROTEIN LIGASE SIAH"/>
    <property type="match status" value="1"/>
</dbReference>
<keyword evidence="5" id="KW-0808">Transferase</keyword>
<evidence type="ECO:0000256" key="10">
    <source>
        <dbReference type="PROSITE-ProRule" id="PRU00455"/>
    </source>
</evidence>
<reference evidence="13 14" key="1">
    <citation type="journal article" date="2014" name="Nat. Commun.">
        <title>Klebsormidium flaccidum genome reveals primary factors for plant terrestrial adaptation.</title>
        <authorList>
            <person name="Hori K."/>
            <person name="Maruyama F."/>
            <person name="Fujisawa T."/>
            <person name="Togashi T."/>
            <person name="Yamamoto N."/>
            <person name="Seo M."/>
            <person name="Sato S."/>
            <person name="Yamada T."/>
            <person name="Mori H."/>
            <person name="Tajima N."/>
            <person name="Moriyama T."/>
            <person name="Ikeuchi M."/>
            <person name="Watanabe M."/>
            <person name="Wada H."/>
            <person name="Kobayashi K."/>
            <person name="Saito M."/>
            <person name="Masuda T."/>
            <person name="Sasaki-Sekimoto Y."/>
            <person name="Mashiguchi K."/>
            <person name="Awai K."/>
            <person name="Shimojima M."/>
            <person name="Masuda S."/>
            <person name="Iwai M."/>
            <person name="Nobusawa T."/>
            <person name="Narise T."/>
            <person name="Kondo S."/>
            <person name="Saito H."/>
            <person name="Sato R."/>
            <person name="Murakawa M."/>
            <person name="Ihara Y."/>
            <person name="Oshima-Yamada Y."/>
            <person name="Ohtaka K."/>
            <person name="Satoh M."/>
            <person name="Sonobe K."/>
            <person name="Ishii M."/>
            <person name="Ohtani R."/>
            <person name="Kanamori-Sato M."/>
            <person name="Honoki R."/>
            <person name="Miyazaki D."/>
            <person name="Mochizuki H."/>
            <person name="Umetsu J."/>
            <person name="Higashi K."/>
            <person name="Shibata D."/>
            <person name="Kamiya Y."/>
            <person name="Sato N."/>
            <person name="Nakamura Y."/>
            <person name="Tabata S."/>
            <person name="Ida S."/>
            <person name="Kurokawa K."/>
            <person name="Ohta H."/>
        </authorList>
    </citation>
    <scope>NUCLEOTIDE SEQUENCE [LARGE SCALE GENOMIC DNA]</scope>
    <source>
        <strain evidence="13 14">NIES-2285</strain>
    </source>
</reference>
<keyword evidence="7 10" id="KW-0863">Zinc-finger</keyword>
<dbReference type="Pfam" id="PF21361">
    <property type="entry name" value="Sina_ZnF"/>
    <property type="match status" value="1"/>
</dbReference>
<feature type="domain" description="RING-type" evidence="11">
    <location>
        <begin position="138"/>
        <end position="174"/>
    </location>
</feature>
<dbReference type="FunFam" id="3.30.40.10:FF:000041">
    <property type="entry name" value="E3 ubiquitin-protein ligase SINAT3"/>
    <property type="match status" value="1"/>
</dbReference>
<comment type="pathway">
    <text evidence="2">Protein modification; protein ubiquitination.</text>
</comment>
<name>A0A1Y1HPW3_KLENI</name>
<dbReference type="InterPro" id="IPR013010">
    <property type="entry name" value="Znf_SIAH"/>
</dbReference>
<dbReference type="InterPro" id="IPR001841">
    <property type="entry name" value="Znf_RING"/>
</dbReference>
<keyword evidence="14" id="KW-1185">Reference proteome</keyword>
<dbReference type="EC" id="2.3.2.27" evidence="4"/>
<dbReference type="OMA" id="SCEHGPC"/>
<dbReference type="InterPro" id="IPR013083">
    <property type="entry name" value="Znf_RING/FYVE/PHD"/>
</dbReference>
<keyword evidence="6" id="KW-0479">Metal-binding</keyword>
<dbReference type="CDD" id="cd16571">
    <property type="entry name" value="RING-HC_SIAHs"/>
    <property type="match status" value="1"/>
</dbReference>
<dbReference type="PROSITE" id="PS50089">
    <property type="entry name" value="ZF_RING_2"/>
    <property type="match status" value="1"/>
</dbReference>
<dbReference type="OrthoDB" id="941555at2759"/>
<dbReference type="GO" id="GO:0005737">
    <property type="term" value="C:cytoplasm"/>
    <property type="evidence" value="ECO:0000318"/>
    <property type="project" value="GO_Central"/>
</dbReference>
<protein>
    <recommendedName>
        <fullName evidence="4">RING-type E3 ubiquitin transferase</fullName>
        <ecNumber evidence="4">2.3.2.27</ecNumber>
    </recommendedName>
</protein>
<evidence type="ECO:0000256" key="1">
    <source>
        <dbReference type="ARBA" id="ARBA00000900"/>
    </source>
</evidence>
<evidence type="ECO:0000256" key="6">
    <source>
        <dbReference type="ARBA" id="ARBA00022723"/>
    </source>
</evidence>
<evidence type="ECO:0000256" key="4">
    <source>
        <dbReference type="ARBA" id="ARBA00012483"/>
    </source>
</evidence>
<dbReference type="InterPro" id="IPR049548">
    <property type="entry name" value="Sina-like_RING"/>
</dbReference>
<evidence type="ECO:0000259" key="11">
    <source>
        <dbReference type="PROSITE" id="PS50089"/>
    </source>
</evidence>
<evidence type="ECO:0000256" key="9">
    <source>
        <dbReference type="ARBA" id="ARBA00022833"/>
    </source>
</evidence>
<evidence type="ECO:0000313" key="13">
    <source>
        <dbReference type="EMBL" id="GAQ80113.1"/>
    </source>
</evidence>
<gene>
    <name evidence="13" type="ORF">KFL_000460240</name>
</gene>
<evidence type="ECO:0000256" key="3">
    <source>
        <dbReference type="ARBA" id="ARBA00009119"/>
    </source>
</evidence>
<dbReference type="GO" id="GO:0008270">
    <property type="term" value="F:zinc ion binding"/>
    <property type="evidence" value="ECO:0007669"/>
    <property type="project" value="UniProtKB-KW"/>
</dbReference>
<dbReference type="SUPFAM" id="SSF57850">
    <property type="entry name" value="RING/U-box"/>
    <property type="match status" value="1"/>
</dbReference>
<dbReference type="SUPFAM" id="SSF49599">
    <property type="entry name" value="TRAF domain-like"/>
    <property type="match status" value="1"/>
</dbReference>
<comment type="catalytic activity">
    <reaction evidence="1">
        <text>S-ubiquitinyl-[E2 ubiquitin-conjugating enzyme]-L-cysteine + [acceptor protein]-L-lysine = [E2 ubiquitin-conjugating enzyme]-L-cysteine + N(6)-ubiquitinyl-[acceptor protein]-L-lysine.</text>
        <dbReference type="EC" id="2.3.2.27"/>
    </reaction>
</comment>
<proteinExistence type="inferred from homology"/>
<sequence>MNAESRYSHDNEEKPQGAPFGMIMAAVPFEELATGRALALTCCTYCSEGVARSHQGFPGVLMAQQSPKVIRTAVCSEPESSAPPSISSSSKVARTIDGVGHAGEQSVVSKAMWKHQGGGVGRGLPHSEAVRVHELLECPVCTEAMLPPIYQCANGHTLCHNCKEQVNHRCPTCRVLLNFNIRCLALEKVAESLEMPCKYSKQGCHEVRTFYDKVKHEADCTFRPYNCPYAGSECPVSGDIPALVSHLLEDHKVDKHHGPIFNHRYVKEDPLQVENATWMLTVFTAFGQHFCLHFEAFQQGGTVPVYMAFLRFMGEEDEAQSFRYSLEVGSEGRKLIFQGVPRTIRDSHRKVRDANDGMIIPRNFALFMSGGDHKELKLRLSGRIWKEVQGKVQGYVFSDGKKPS</sequence>
<evidence type="ECO:0000256" key="8">
    <source>
        <dbReference type="ARBA" id="ARBA00022786"/>
    </source>
</evidence>
<keyword evidence="8" id="KW-0833">Ubl conjugation pathway</keyword>
<dbReference type="AlphaFoldDB" id="A0A1Y1HPW3"/>
<feature type="domain" description="SIAH-type" evidence="12">
    <location>
        <begin position="192"/>
        <end position="252"/>
    </location>
</feature>
<organism evidence="13 14">
    <name type="scientific">Klebsormidium nitens</name>
    <name type="common">Green alga</name>
    <name type="synonym">Ulothrix nitens</name>
    <dbReference type="NCBI Taxonomy" id="105231"/>
    <lineage>
        <taxon>Eukaryota</taxon>
        <taxon>Viridiplantae</taxon>
        <taxon>Streptophyta</taxon>
        <taxon>Klebsormidiophyceae</taxon>
        <taxon>Klebsormidiales</taxon>
        <taxon>Klebsormidiaceae</taxon>
        <taxon>Klebsormidium</taxon>
    </lineage>
</organism>
<dbReference type="GO" id="GO:0006511">
    <property type="term" value="P:ubiquitin-dependent protein catabolic process"/>
    <property type="evidence" value="ECO:0007669"/>
    <property type="project" value="InterPro"/>
</dbReference>
<dbReference type="PANTHER" id="PTHR10315:SF117">
    <property type="entry name" value="RING-TYPE E3 UBIQUITIN TRANSFERASE"/>
    <property type="match status" value="1"/>
</dbReference>
<evidence type="ECO:0000256" key="7">
    <source>
        <dbReference type="ARBA" id="ARBA00022771"/>
    </source>
</evidence>
<dbReference type="UniPathway" id="UPA00143"/>
<evidence type="ECO:0000256" key="2">
    <source>
        <dbReference type="ARBA" id="ARBA00004906"/>
    </source>
</evidence>
<comment type="similarity">
    <text evidence="3">Belongs to the SINA (Seven in absentia) family.</text>
</comment>
<dbReference type="EMBL" id="DF236995">
    <property type="protein sequence ID" value="GAQ80113.1"/>
    <property type="molecule type" value="Genomic_DNA"/>
</dbReference>
<keyword evidence="9" id="KW-0862">Zinc</keyword>
<evidence type="ECO:0000313" key="14">
    <source>
        <dbReference type="Proteomes" id="UP000054558"/>
    </source>
</evidence>
<dbReference type="PROSITE" id="PS51081">
    <property type="entry name" value="ZF_SIAH"/>
    <property type="match status" value="1"/>
</dbReference>
<dbReference type="Pfam" id="PF03145">
    <property type="entry name" value="Sina_TRAF"/>
    <property type="match status" value="1"/>
</dbReference>
<dbReference type="Gene3D" id="3.30.40.10">
    <property type="entry name" value="Zinc/RING finger domain, C3HC4 (zinc finger)"/>
    <property type="match status" value="2"/>
</dbReference>
<dbReference type="Proteomes" id="UP000054558">
    <property type="component" value="Unassembled WGS sequence"/>
</dbReference>
<dbReference type="Gene3D" id="2.60.210.10">
    <property type="entry name" value="Apoptosis, Tumor Necrosis Factor Receptor Associated Protein 2, Chain A"/>
    <property type="match status" value="1"/>
</dbReference>
<evidence type="ECO:0000259" key="12">
    <source>
        <dbReference type="PROSITE" id="PS51081"/>
    </source>
</evidence>
<dbReference type="InterPro" id="IPR052088">
    <property type="entry name" value="E3_ubiquitin-ligase_SINA"/>
</dbReference>
<evidence type="ECO:0000256" key="5">
    <source>
        <dbReference type="ARBA" id="ARBA00022679"/>
    </source>
</evidence>
<dbReference type="STRING" id="105231.A0A1Y1HPW3"/>
<dbReference type="GO" id="GO:0016567">
    <property type="term" value="P:protein ubiquitination"/>
    <property type="evidence" value="ECO:0007669"/>
    <property type="project" value="UniProtKB-UniPathway"/>
</dbReference>